<evidence type="ECO:0000313" key="2">
    <source>
        <dbReference type="EMBL" id="KAK3234201.1"/>
    </source>
</evidence>
<reference evidence="2 3" key="1">
    <citation type="journal article" date="2015" name="Genome Biol. Evol.">
        <title>Comparative Genomics of a Bacterivorous Green Alga Reveals Evolutionary Causalities and Consequences of Phago-Mixotrophic Mode of Nutrition.</title>
        <authorList>
            <person name="Burns J.A."/>
            <person name="Paasch A."/>
            <person name="Narechania A."/>
            <person name="Kim E."/>
        </authorList>
    </citation>
    <scope>NUCLEOTIDE SEQUENCE [LARGE SCALE GENOMIC DNA]</scope>
    <source>
        <strain evidence="2 3">PLY_AMNH</strain>
    </source>
</reference>
<gene>
    <name evidence="2" type="ORF">CYMTET_55546</name>
</gene>
<dbReference type="AlphaFoldDB" id="A0AAE0EMW1"/>
<feature type="region of interest" description="Disordered" evidence="1">
    <location>
        <begin position="25"/>
        <end position="69"/>
    </location>
</feature>
<name>A0AAE0EMW1_9CHLO</name>
<evidence type="ECO:0000313" key="3">
    <source>
        <dbReference type="Proteomes" id="UP001190700"/>
    </source>
</evidence>
<comment type="caution">
    <text evidence="2">The sequence shown here is derived from an EMBL/GenBank/DDBJ whole genome shotgun (WGS) entry which is preliminary data.</text>
</comment>
<dbReference type="EMBL" id="LGRX02035542">
    <property type="protein sequence ID" value="KAK3234201.1"/>
    <property type="molecule type" value="Genomic_DNA"/>
</dbReference>
<protein>
    <submittedName>
        <fullName evidence="2">Uncharacterized protein</fullName>
    </submittedName>
</protein>
<feature type="compositionally biased region" description="Polar residues" evidence="1">
    <location>
        <begin position="53"/>
        <end position="66"/>
    </location>
</feature>
<sequence length="99" mass="10458">MWRFGLLRNEPPPSPSALPFTVVQDAPDLLDRGGPSPKTTPRDGAKVAPDCYSPQSDYSPDASTAGSPFMLGTFRDAKVMPLDHSPAKIPSSPGPSHAV</sequence>
<proteinExistence type="predicted"/>
<feature type="region of interest" description="Disordered" evidence="1">
    <location>
        <begin position="1"/>
        <end position="20"/>
    </location>
</feature>
<evidence type="ECO:0000256" key="1">
    <source>
        <dbReference type="SAM" id="MobiDB-lite"/>
    </source>
</evidence>
<organism evidence="2 3">
    <name type="scientific">Cymbomonas tetramitiformis</name>
    <dbReference type="NCBI Taxonomy" id="36881"/>
    <lineage>
        <taxon>Eukaryota</taxon>
        <taxon>Viridiplantae</taxon>
        <taxon>Chlorophyta</taxon>
        <taxon>Pyramimonadophyceae</taxon>
        <taxon>Pyramimonadales</taxon>
        <taxon>Pyramimonadaceae</taxon>
        <taxon>Cymbomonas</taxon>
    </lineage>
</organism>
<accession>A0AAE0EMW1</accession>
<dbReference type="Proteomes" id="UP001190700">
    <property type="component" value="Unassembled WGS sequence"/>
</dbReference>
<keyword evidence="3" id="KW-1185">Reference proteome</keyword>